<evidence type="ECO:0000313" key="1">
    <source>
        <dbReference type="EMBL" id="ETM98479.1"/>
    </source>
</evidence>
<proteinExistence type="predicted"/>
<dbReference type="RefSeq" id="XP_008916231.1">
    <property type="nucleotide sequence ID" value="XM_008917983.1"/>
</dbReference>
<gene>
    <name evidence="1" type="ORF">PPTG_24613</name>
</gene>
<dbReference type="OMA" id="WNLVMEI"/>
<evidence type="ECO:0000313" key="2">
    <source>
        <dbReference type="Proteomes" id="UP000018817"/>
    </source>
</evidence>
<reference evidence="2" key="1">
    <citation type="submission" date="2011-12" db="EMBL/GenBank/DDBJ databases">
        <authorList>
            <consortium name="The Broad Institute Genome Sequencing Platform"/>
            <person name="Russ C."/>
            <person name="Tyler B."/>
            <person name="Panabieres F."/>
            <person name="Shan W."/>
            <person name="Tripathy S."/>
            <person name="Grunwald N."/>
            <person name="Machado M."/>
            <person name="Young S.K."/>
            <person name="Zeng Q."/>
            <person name="Gargeya S."/>
            <person name="Fitzgerald M."/>
            <person name="Haas B."/>
            <person name="Abouelleil A."/>
            <person name="Alvarado L."/>
            <person name="Arachchi H.M."/>
            <person name="Berlin A."/>
            <person name="Chapman S.B."/>
            <person name="Gearin G."/>
            <person name="Goldberg J."/>
            <person name="Griggs A."/>
            <person name="Gujja S."/>
            <person name="Hansen M."/>
            <person name="Heiman D."/>
            <person name="Howarth C."/>
            <person name="Larimer J."/>
            <person name="Lui A."/>
            <person name="MacDonald P.J.P."/>
            <person name="McCowen C."/>
            <person name="Montmayeur A."/>
            <person name="Murphy C."/>
            <person name="Neiman D."/>
            <person name="Pearson M."/>
            <person name="Priest M."/>
            <person name="Roberts A."/>
            <person name="Saif S."/>
            <person name="Shea T."/>
            <person name="Sisk P."/>
            <person name="Stolte C."/>
            <person name="Sykes S."/>
            <person name="Wortman J."/>
            <person name="Nusbaum C."/>
            <person name="Birren B."/>
        </authorList>
    </citation>
    <scope>NUCLEOTIDE SEQUENCE [LARGE SCALE GENOMIC DNA]</scope>
    <source>
        <strain evidence="2">INRA-310</strain>
    </source>
</reference>
<dbReference type="AlphaFoldDB" id="W2PEQ3"/>
<dbReference type="Proteomes" id="UP000018817">
    <property type="component" value="Unassembled WGS sequence"/>
</dbReference>
<dbReference type="GeneID" id="20193212"/>
<name>W2PEQ3_PHYN3</name>
<accession>W2PEQ3</accession>
<protein>
    <submittedName>
        <fullName evidence="1">Uncharacterized protein</fullName>
    </submittedName>
</protein>
<organism evidence="1 2">
    <name type="scientific">Phytophthora nicotianae (strain INRA-310)</name>
    <name type="common">Phytophthora parasitica</name>
    <dbReference type="NCBI Taxonomy" id="761204"/>
    <lineage>
        <taxon>Eukaryota</taxon>
        <taxon>Sar</taxon>
        <taxon>Stramenopiles</taxon>
        <taxon>Oomycota</taxon>
        <taxon>Peronosporomycetes</taxon>
        <taxon>Peronosporales</taxon>
        <taxon>Peronosporaceae</taxon>
        <taxon>Phytophthora</taxon>
    </lineage>
</organism>
<dbReference type="VEuPathDB" id="FungiDB:PPTG_24613"/>
<sequence>MNGRKLKVSPLSGYRSAVKDMYRPKRLPLPVAYQDDMKTFFTGLKRVEADNDQEGRGRHTGNDPLTFSLYLEPYVSFQIRRNAPT</sequence>
<reference evidence="1 2" key="2">
    <citation type="submission" date="2013-11" db="EMBL/GenBank/DDBJ databases">
        <title>The Genome Sequence of Phytophthora parasitica INRA-310.</title>
        <authorList>
            <consortium name="The Broad Institute Genomics Platform"/>
            <person name="Russ C."/>
            <person name="Tyler B."/>
            <person name="Panabieres F."/>
            <person name="Shan W."/>
            <person name="Tripathy S."/>
            <person name="Grunwald N."/>
            <person name="Machado M."/>
            <person name="Johnson C.S."/>
            <person name="Arredondo F."/>
            <person name="Hong C."/>
            <person name="Coffey M."/>
            <person name="Young S.K."/>
            <person name="Zeng Q."/>
            <person name="Gargeya S."/>
            <person name="Fitzgerald M."/>
            <person name="Abouelleil A."/>
            <person name="Alvarado L."/>
            <person name="Chapman S.B."/>
            <person name="Gainer-Dewar J."/>
            <person name="Goldberg J."/>
            <person name="Griggs A."/>
            <person name="Gujja S."/>
            <person name="Hansen M."/>
            <person name="Howarth C."/>
            <person name="Imamovic A."/>
            <person name="Ireland A."/>
            <person name="Larimer J."/>
            <person name="McCowan C."/>
            <person name="Murphy C."/>
            <person name="Pearson M."/>
            <person name="Poon T.W."/>
            <person name="Priest M."/>
            <person name="Roberts A."/>
            <person name="Saif S."/>
            <person name="Shea T."/>
            <person name="Sykes S."/>
            <person name="Wortman J."/>
            <person name="Nusbaum C."/>
            <person name="Birren B."/>
        </authorList>
    </citation>
    <scope>NUCLEOTIDE SEQUENCE [LARGE SCALE GENOMIC DNA]</scope>
    <source>
        <strain evidence="1 2">INRA-310</strain>
    </source>
</reference>
<dbReference type="EMBL" id="KI669689">
    <property type="protein sequence ID" value="ETM98479.1"/>
    <property type="molecule type" value="Genomic_DNA"/>
</dbReference>